<sequence length="585" mass="64828">MDEANLTHSGEFSDLMAQSPPALLPASPPSNYEHSPRANSVKRTRADIATPMRPGSDEARRQEEMEYIETPARAPPAMKRFLRSESPTRASPRQPLSMVFSQEDASDPISESLCRDDTPPPKLEFGEEAESVVEVTQRVDSMQVAAQEVARQNAEEMQGSYETVDAKLVGIAGSSVVRATLERSAESALELEPVEDHDSHMEEDVPEHVDGASESNYATPAEGVRLSDSENDHIARAETATAKILSDPELMTAAAMPLPDTPHVQTLGSPQNPSGASASGEFQNGSDWRSSLSSITENEASRDTTLTSSHAAHMSTAMPPEPSAEDRQTELREMLLQALKDDYAGNMEKQEKKAEAALRAAESNFREQMAARERDFEARLAEERAKFDEEMRRQREQMAADADELTQQMNELAGERDELQSMLDEYASTSSKLLEQKEAESNGLSRELGKLTLERNRLQESLDAATARAEALSTERDETQKRVDSVMAENMRLEELNTNLRNDVVVAEERSTKIREYAEDTLAKANNELGRIHDELMQTRQDVSAARAQAAKSDARSRSQSIQLESTKRQNAELLELLEKMQGSF</sequence>
<evidence type="ECO:0000313" key="2">
    <source>
        <dbReference type="Proteomes" id="UP001150603"/>
    </source>
</evidence>
<keyword evidence="2" id="KW-1185">Reference proteome</keyword>
<evidence type="ECO:0000313" key="1">
    <source>
        <dbReference type="EMBL" id="KAJ1941908.1"/>
    </source>
</evidence>
<dbReference type="Proteomes" id="UP001150603">
    <property type="component" value="Unassembled WGS sequence"/>
</dbReference>
<gene>
    <name evidence="1" type="ORF">FBU59_003363</name>
</gene>
<accession>A0ACC1J8R3</accession>
<reference evidence="1" key="1">
    <citation type="submission" date="2022-07" db="EMBL/GenBank/DDBJ databases">
        <title>Phylogenomic reconstructions and comparative analyses of Kickxellomycotina fungi.</title>
        <authorList>
            <person name="Reynolds N.K."/>
            <person name="Stajich J.E."/>
            <person name="Barry K."/>
            <person name="Grigoriev I.V."/>
            <person name="Crous P."/>
            <person name="Smith M.E."/>
        </authorList>
    </citation>
    <scope>NUCLEOTIDE SEQUENCE</scope>
    <source>
        <strain evidence="1">NRRL 5244</strain>
    </source>
</reference>
<name>A0ACC1J8R3_9FUNG</name>
<organism evidence="1 2">
    <name type="scientific">Linderina macrospora</name>
    <dbReference type="NCBI Taxonomy" id="4868"/>
    <lineage>
        <taxon>Eukaryota</taxon>
        <taxon>Fungi</taxon>
        <taxon>Fungi incertae sedis</taxon>
        <taxon>Zoopagomycota</taxon>
        <taxon>Kickxellomycotina</taxon>
        <taxon>Kickxellomycetes</taxon>
        <taxon>Kickxellales</taxon>
        <taxon>Kickxellaceae</taxon>
        <taxon>Linderina</taxon>
    </lineage>
</organism>
<dbReference type="EMBL" id="JANBPW010002120">
    <property type="protein sequence ID" value="KAJ1941908.1"/>
    <property type="molecule type" value="Genomic_DNA"/>
</dbReference>
<protein>
    <submittedName>
        <fullName evidence="1">Uncharacterized protein</fullName>
    </submittedName>
</protein>
<comment type="caution">
    <text evidence="1">The sequence shown here is derived from an EMBL/GenBank/DDBJ whole genome shotgun (WGS) entry which is preliminary data.</text>
</comment>
<proteinExistence type="predicted"/>